<proteinExistence type="predicted"/>
<evidence type="ECO:0000313" key="1">
    <source>
        <dbReference type="EMBL" id="QKJ31031.1"/>
    </source>
</evidence>
<dbReference type="EMBL" id="CP054139">
    <property type="protein sequence ID" value="QKJ31031.1"/>
    <property type="molecule type" value="Genomic_DNA"/>
</dbReference>
<evidence type="ECO:0000313" key="2">
    <source>
        <dbReference type="Proteomes" id="UP000505355"/>
    </source>
</evidence>
<dbReference type="AlphaFoldDB" id="A0A7D4Q8X5"/>
<reference evidence="1 2" key="1">
    <citation type="submission" date="2020-05" db="EMBL/GenBank/DDBJ databases">
        <title>Mucilaginibacter mali sp. nov.</title>
        <authorList>
            <person name="Kim H.S."/>
            <person name="Lee K.C."/>
            <person name="Suh M.K."/>
            <person name="Kim J.-S."/>
            <person name="Han K.-I."/>
            <person name="Eom M.K."/>
            <person name="Shin Y.K."/>
            <person name="Lee J.-S."/>
        </authorList>
    </citation>
    <scope>NUCLEOTIDE SEQUENCE [LARGE SCALE GENOMIC DNA]</scope>
    <source>
        <strain evidence="1 2">G2-14</strain>
    </source>
</reference>
<keyword evidence="2" id="KW-1185">Reference proteome</keyword>
<dbReference type="Proteomes" id="UP000505355">
    <property type="component" value="Chromosome"/>
</dbReference>
<dbReference type="KEGG" id="mmab:HQ865_15130"/>
<sequence length="73" mass="8575">MNAFYKKLTQFGTLVHHTSHEKKLDMANYFTVMHPAHPIIMDEEDTRPAIRFKERCPQSVKREVAALWKTVFG</sequence>
<organism evidence="1 2">
    <name type="scientific">Mucilaginibacter mali</name>
    <dbReference type="NCBI Taxonomy" id="2740462"/>
    <lineage>
        <taxon>Bacteria</taxon>
        <taxon>Pseudomonadati</taxon>
        <taxon>Bacteroidota</taxon>
        <taxon>Sphingobacteriia</taxon>
        <taxon>Sphingobacteriales</taxon>
        <taxon>Sphingobacteriaceae</taxon>
        <taxon>Mucilaginibacter</taxon>
    </lineage>
</organism>
<name>A0A7D4Q8X5_9SPHI</name>
<accession>A0A7D4Q8X5</accession>
<gene>
    <name evidence="1" type="ORF">HQ865_15130</name>
</gene>
<dbReference type="RefSeq" id="WP_173415698.1">
    <property type="nucleotide sequence ID" value="NZ_CP054139.1"/>
</dbReference>
<protein>
    <submittedName>
        <fullName evidence="1">Uncharacterized protein</fullName>
    </submittedName>
</protein>